<accession>A0A803M950</accession>
<dbReference type="Proteomes" id="UP000596660">
    <property type="component" value="Unplaced"/>
</dbReference>
<evidence type="ECO:0000256" key="7">
    <source>
        <dbReference type="PROSITE-ProRule" id="PRU00023"/>
    </source>
</evidence>
<dbReference type="Pfam" id="PF13962">
    <property type="entry name" value="PGG"/>
    <property type="match status" value="1"/>
</dbReference>
<feature type="transmembrane region" description="Helical" evidence="8">
    <location>
        <begin position="884"/>
        <end position="905"/>
    </location>
</feature>
<evidence type="ECO:0000256" key="6">
    <source>
        <dbReference type="ARBA" id="ARBA00023136"/>
    </source>
</evidence>
<evidence type="ECO:0000256" key="4">
    <source>
        <dbReference type="ARBA" id="ARBA00022989"/>
    </source>
</evidence>
<organism evidence="10 11">
    <name type="scientific">Chenopodium quinoa</name>
    <name type="common">Quinoa</name>
    <dbReference type="NCBI Taxonomy" id="63459"/>
    <lineage>
        <taxon>Eukaryota</taxon>
        <taxon>Viridiplantae</taxon>
        <taxon>Streptophyta</taxon>
        <taxon>Embryophyta</taxon>
        <taxon>Tracheophyta</taxon>
        <taxon>Spermatophyta</taxon>
        <taxon>Magnoliopsida</taxon>
        <taxon>eudicotyledons</taxon>
        <taxon>Gunneridae</taxon>
        <taxon>Pentapetalae</taxon>
        <taxon>Caryophyllales</taxon>
        <taxon>Chenopodiaceae</taxon>
        <taxon>Chenopodioideae</taxon>
        <taxon>Atripliceae</taxon>
        <taxon>Chenopodium</taxon>
    </lineage>
</organism>
<dbReference type="PANTHER" id="PTHR24186">
    <property type="entry name" value="PROTEIN PHOSPHATASE 1 REGULATORY SUBUNIT"/>
    <property type="match status" value="1"/>
</dbReference>
<feature type="transmembrane region" description="Helical" evidence="8">
    <location>
        <begin position="911"/>
        <end position="929"/>
    </location>
</feature>
<dbReference type="Pfam" id="PF12796">
    <property type="entry name" value="Ank_2"/>
    <property type="match status" value="2"/>
</dbReference>
<feature type="repeat" description="ANK" evidence="7">
    <location>
        <begin position="83"/>
        <end position="115"/>
    </location>
</feature>
<dbReference type="InterPro" id="IPR036770">
    <property type="entry name" value="Ankyrin_rpt-contain_sf"/>
</dbReference>
<evidence type="ECO:0000256" key="3">
    <source>
        <dbReference type="ARBA" id="ARBA00022737"/>
    </source>
</evidence>
<dbReference type="PROSITE" id="PS50297">
    <property type="entry name" value="ANK_REP_REGION"/>
    <property type="match status" value="1"/>
</dbReference>
<evidence type="ECO:0000256" key="2">
    <source>
        <dbReference type="ARBA" id="ARBA00022692"/>
    </source>
</evidence>
<evidence type="ECO:0000313" key="10">
    <source>
        <dbReference type="EnsemblPlants" id="AUR62025426-RA:cds"/>
    </source>
</evidence>
<feature type="domain" description="PGG" evidence="9">
    <location>
        <begin position="790"/>
        <end position="906"/>
    </location>
</feature>
<dbReference type="AlphaFoldDB" id="A0A803M950"/>
<dbReference type="SMART" id="SM00248">
    <property type="entry name" value="ANK"/>
    <property type="match status" value="10"/>
</dbReference>
<comment type="subcellular location">
    <subcellularLocation>
        <location evidence="1">Membrane</location>
        <topology evidence="1">Multi-pass membrane protein</topology>
    </subcellularLocation>
</comment>
<dbReference type="PROSITE" id="PS50088">
    <property type="entry name" value="ANK_REPEAT"/>
    <property type="match status" value="1"/>
</dbReference>
<dbReference type="GO" id="GO:0005886">
    <property type="term" value="C:plasma membrane"/>
    <property type="evidence" value="ECO:0007669"/>
    <property type="project" value="TreeGrafter"/>
</dbReference>
<keyword evidence="6 8" id="KW-0472">Membrane</keyword>
<reference evidence="10" key="1">
    <citation type="journal article" date="2017" name="Nature">
        <title>The genome of Chenopodium quinoa.</title>
        <authorList>
            <person name="Jarvis D.E."/>
            <person name="Ho Y.S."/>
            <person name="Lightfoot D.J."/>
            <person name="Schmoeckel S.M."/>
            <person name="Li B."/>
            <person name="Borm T.J.A."/>
            <person name="Ohyanagi H."/>
            <person name="Mineta K."/>
            <person name="Michell C.T."/>
            <person name="Saber N."/>
            <person name="Kharbatia N.M."/>
            <person name="Rupper R.R."/>
            <person name="Sharp A.R."/>
            <person name="Dally N."/>
            <person name="Boughton B.A."/>
            <person name="Woo Y.H."/>
            <person name="Gao G."/>
            <person name="Schijlen E.G.W.M."/>
            <person name="Guo X."/>
            <person name="Momin A.A."/>
            <person name="Negrao S."/>
            <person name="Al-Babili S."/>
            <person name="Gehring C."/>
            <person name="Roessner U."/>
            <person name="Jung C."/>
            <person name="Murphy K."/>
            <person name="Arold S.T."/>
            <person name="Gojobori T."/>
            <person name="van der Linden C.G."/>
            <person name="van Loo E.N."/>
            <person name="Jellen E.N."/>
            <person name="Maughan P.J."/>
            <person name="Tester M."/>
        </authorList>
    </citation>
    <scope>NUCLEOTIDE SEQUENCE [LARGE SCALE GENOMIC DNA]</scope>
    <source>
        <strain evidence="10">cv. PI 614886</strain>
    </source>
</reference>
<keyword evidence="3" id="KW-0677">Repeat</keyword>
<dbReference type="Gene3D" id="1.25.40.20">
    <property type="entry name" value="Ankyrin repeat-containing domain"/>
    <property type="match status" value="3"/>
</dbReference>
<keyword evidence="2 8" id="KW-0812">Transmembrane</keyword>
<dbReference type="OMA" id="CAYERDT"/>
<keyword evidence="5 7" id="KW-0040">ANK repeat</keyword>
<dbReference type="InterPro" id="IPR026961">
    <property type="entry name" value="PGG_dom"/>
</dbReference>
<proteinExistence type="predicted"/>
<dbReference type="InterPro" id="IPR002110">
    <property type="entry name" value="Ankyrin_rpt"/>
</dbReference>
<dbReference type="EnsemblPlants" id="AUR62025426-RA">
    <property type="protein sequence ID" value="AUR62025426-RA:cds"/>
    <property type="gene ID" value="AUR62025426"/>
</dbReference>
<dbReference type="Pfam" id="PF00023">
    <property type="entry name" value="Ank"/>
    <property type="match status" value="1"/>
</dbReference>
<keyword evidence="4 8" id="KW-1133">Transmembrane helix</keyword>
<dbReference type="SUPFAM" id="SSF48403">
    <property type="entry name" value="Ankyrin repeat"/>
    <property type="match status" value="2"/>
</dbReference>
<dbReference type="Gramene" id="AUR62025426-RA">
    <property type="protein sequence ID" value="AUR62025426-RA:cds"/>
    <property type="gene ID" value="AUR62025426"/>
</dbReference>
<protein>
    <recommendedName>
        <fullName evidence="9">PGG domain-containing protein</fullName>
    </recommendedName>
</protein>
<name>A0A803M950_CHEQI</name>
<feature type="transmembrane region" description="Helical" evidence="8">
    <location>
        <begin position="847"/>
        <end position="872"/>
    </location>
</feature>
<evidence type="ECO:0000256" key="5">
    <source>
        <dbReference type="ARBA" id="ARBA00023043"/>
    </source>
</evidence>
<dbReference type="PANTHER" id="PTHR24186:SF46">
    <property type="entry name" value="PROTEIN ACCELERATED CELL DEATH 6-LIKE"/>
    <property type="match status" value="1"/>
</dbReference>
<keyword evidence="11" id="KW-1185">Reference proteome</keyword>
<sequence>MSSMEDSLVIDRRKLFTAAMDGDVGFLEEARNKEIENGEGYFLRQTSSDKYNILHIAIKYRQYEFIKKVFVVTDKLINQRDNDENTPLHAAAEEGHIEAFELLLEYGKGQQEANMETKPLDWSIQNKEGNTPLHVALIKRKIKAAEWLVKQQPEVAGVTNNDGNTPLHVAAEVDAVDFFKVFIDEDVQWQPTLRVQNKEGNTPLHVAIINYNWNETATLLLKEDPELARVTNKSMETPLHLAIIKFPIFGKVQLNMQDKNNPKYSLEVHLENAAKNGDVRFLKEARNKEIENGNYFVGRNDSSGDNILHIAIRSDQYEFIEQVTKMLLPTSIIDKLINQRNNHGDTLFHVAAAVGNKRIFMLLYEFDESEKFNVRNSDGNFPYQVAFLNYKFDLPISIGYFQLIDKDLIEKLVKKDSGVACWHDEGGLTPLHRAAFLDNRIYMKKTKKRTLEEYGVLEGVVNTHPILSGQTDINGDTPIHILMQNPHDTKIYRSTTQSLNSDVTYTSLTKSSLPFELLLTCVLYFGSARDEGEANAGETKEEGRCHFKYDSPLLVQNMEGNTPLHEALKANHILPALLLIILYESDSRTAFGLTNKRKETLLHLLVGSSLVEWPRDAIEEVQDVNKEAASSQDQDGLTPIMRAAQVGHIDTVKTLDDLNQEASKIVDNNGQTLCHMLVNQPSSKTEKFVHDIGKKDHLIDLLKIRDNDGKTPLHLALESRCFTHARLFLDCSGDEWLPAQKLKWMKDLLEIKDGDGITSGDRLASILEKLLNEDPFELMGFRSVYGISTEEMKDYVNTMGVIAALLTTITFTAAFTVPGGAVQDDIDVKDKHAVGTPLLVKSVAFQAFMFFDILTMCLSTMILFCLLWIFATGSKRTSVILMDFSILLLLISFYTTLVSFMAGVYATTIHVKPWIAIYTLVMCLSLMLLMQKCLVIKFLGPIGPTVTSTARKYFRSLCDLTLCKKVKDMVCHAFNTSAPSPHRD</sequence>
<evidence type="ECO:0000256" key="8">
    <source>
        <dbReference type="SAM" id="Phobius"/>
    </source>
</evidence>
<evidence type="ECO:0000256" key="1">
    <source>
        <dbReference type="ARBA" id="ARBA00004141"/>
    </source>
</evidence>
<evidence type="ECO:0000313" key="11">
    <source>
        <dbReference type="Proteomes" id="UP000596660"/>
    </source>
</evidence>
<evidence type="ECO:0000259" key="9">
    <source>
        <dbReference type="Pfam" id="PF13962"/>
    </source>
</evidence>
<reference evidence="10" key="2">
    <citation type="submission" date="2021-03" db="UniProtKB">
        <authorList>
            <consortium name="EnsemblPlants"/>
        </authorList>
    </citation>
    <scope>IDENTIFICATION</scope>
</reference>